<evidence type="ECO:0000256" key="1">
    <source>
        <dbReference type="ARBA" id="ARBA00022679"/>
    </source>
</evidence>
<accession>A0A7Z7PX53</accession>
<keyword evidence="1 5" id="KW-0808">Transferase</keyword>
<reference evidence="5 6" key="1">
    <citation type="submission" date="2018-06" db="EMBL/GenBank/DDBJ databases">
        <authorList>
            <consortium name="Pathogen Informatics"/>
            <person name="Doyle S."/>
        </authorList>
    </citation>
    <scope>NUCLEOTIDE SEQUENCE [LARGE SCALE GENOMIC DNA]</scope>
    <source>
        <strain evidence="5 6">NCTC10588</strain>
    </source>
</reference>
<evidence type="ECO:0000259" key="4">
    <source>
        <dbReference type="PROSITE" id="PS51186"/>
    </source>
</evidence>
<evidence type="ECO:0000313" key="6">
    <source>
        <dbReference type="Proteomes" id="UP000254876"/>
    </source>
</evidence>
<dbReference type="InterPro" id="IPR000182">
    <property type="entry name" value="GNAT_dom"/>
</dbReference>
<organism evidence="5 6">
    <name type="scientific">Elizabethkingia anophelis</name>
    <dbReference type="NCBI Taxonomy" id="1117645"/>
    <lineage>
        <taxon>Bacteria</taxon>
        <taxon>Pseudomonadati</taxon>
        <taxon>Bacteroidota</taxon>
        <taxon>Flavobacteriia</taxon>
        <taxon>Flavobacteriales</taxon>
        <taxon>Weeksellaceae</taxon>
        <taxon>Elizabethkingia</taxon>
    </lineage>
</organism>
<dbReference type="Gene3D" id="3.40.630.30">
    <property type="match status" value="1"/>
</dbReference>
<dbReference type="Proteomes" id="UP000254876">
    <property type="component" value="Unassembled WGS sequence"/>
</dbReference>
<dbReference type="EMBL" id="UFYD01000001">
    <property type="protein sequence ID" value="STD03531.1"/>
    <property type="molecule type" value="Genomic_DNA"/>
</dbReference>
<comment type="similarity">
    <text evidence="3">Belongs to the acetyltransferase family. RimJ subfamily.</text>
</comment>
<dbReference type="GO" id="GO:0016747">
    <property type="term" value="F:acyltransferase activity, transferring groups other than amino-acyl groups"/>
    <property type="evidence" value="ECO:0007669"/>
    <property type="project" value="InterPro"/>
</dbReference>
<dbReference type="AlphaFoldDB" id="A0A7Z7PX53"/>
<dbReference type="InterPro" id="IPR016181">
    <property type="entry name" value="Acyl_CoA_acyltransferase"/>
</dbReference>
<dbReference type="InterPro" id="IPR051531">
    <property type="entry name" value="N-acetyltransferase"/>
</dbReference>
<sequence length="194" mass="22162">MLQTGYTPLKGFTTWVKIYKMDVPLKIETERLILSPLKESDIPLITEYLQEKIISDNTSNIPYPYSESDARTWIKMSDDALTAKTGYTFAIREKEGEIIGAIGLHDRNGDKAELGYWIAVPFWNKGYATEAAAAILSFGIKELKFHKIYATHFIHNPASGRIMEKIGMHKEAVLKHHIKKEGHYLDIQMYSIII</sequence>
<evidence type="ECO:0000256" key="2">
    <source>
        <dbReference type="ARBA" id="ARBA00023315"/>
    </source>
</evidence>
<dbReference type="PANTHER" id="PTHR43792">
    <property type="entry name" value="GNAT FAMILY, PUTATIVE (AFU_ORTHOLOGUE AFUA_3G00765)-RELATED-RELATED"/>
    <property type="match status" value="1"/>
</dbReference>
<comment type="caution">
    <text evidence="5">The sequence shown here is derived from an EMBL/GenBank/DDBJ whole genome shotgun (WGS) entry which is preliminary data.</text>
</comment>
<dbReference type="Pfam" id="PF13302">
    <property type="entry name" value="Acetyltransf_3"/>
    <property type="match status" value="1"/>
</dbReference>
<evidence type="ECO:0000313" key="5">
    <source>
        <dbReference type="EMBL" id="STD03531.1"/>
    </source>
</evidence>
<gene>
    <name evidence="5" type="primary">ydaF_1</name>
    <name evidence="5" type="ORF">NCTC10588_01969</name>
</gene>
<dbReference type="PROSITE" id="PS51186">
    <property type="entry name" value="GNAT"/>
    <property type="match status" value="1"/>
</dbReference>
<keyword evidence="2 5" id="KW-0012">Acyltransferase</keyword>
<dbReference type="PANTHER" id="PTHR43792:SF8">
    <property type="entry name" value="[RIBOSOMAL PROTEIN US5]-ALANINE N-ACETYLTRANSFERASE"/>
    <property type="match status" value="1"/>
</dbReference>
<protein>
    <submittedName>
        <fullName evidence="5">Ribosomal N-acetyltransferase YdaF</fullName>
        <ecNumber evidence="5">2.3.1.-</ecNumber>
    </submittedName>
</protein>
<feature type="domain" description="N-acetyltransferase" evidence="4">
    <location>
        <begin position="32"/>
        <end position="191"/>
    </location>
</feature>
<proteinExistence type="inferred from homology"/>
<evidence type="ECO:0000256" key="3">
    <source>
        <dbReference type="ARBA" id="ARBA00038502"/>
    </source>
</evidence>
<dbReference type="SUPFAM" id="SSF55729">
    <property type="entry name" value="Acyl-CoA N-acyltransferases (Nat)"/>
    <property type="match status" value="1"/>
</dbReference>
<dbReference type="EC" id="2.3.1.-" evidence="5"/>
<name>A0A7Z7PX53_9FLAO</name>